<dbReference type="GO" id="GO:0005886">
    <property type="term" value="C:plasma membrane"/>
    <property type="evidence" value="ECO:0007669"/>
    <property type="project" value="UniProtKB-SubCell"/>
</dbReference>
<evidence type="ECO:0000256" key="1">
    <source>
        <dbReference type="ARBA" id="ARBA00004651"/>
    </source>
</evidence>
<feature type="transmembrane region" description="Helical" evidence="7">
    <location>
        <begin position="301"/>
        <end position="327"/>
    </location>
</feature>
<feature type="compositionally biased region" description="Low complexity" evidence="6">
    <location>
        <begin position="863"/>
        <end position="883"/>
    </location>
</feature>
<dbReference type="AlphaFoldDB" id="A0AAU7JMV5"/>
<feature type="compositionally biased region" description="Pro residues" evidence="6">
    <location>
        <begin position="792"/>
        <end position="801"/>
    </location>
</feature>
<accession>A0AAU7JMV5</accession>
<name>A0AAU7JMV5_9HYPH</name>
<protein>
    <submittedName>
        <fullName evidence="10">ComEC/Rec2 family competence protein</fullName>
    </submittedName>
</protein>
<proteinExistence type="predicted"/>
<evidence type="ECO:0000259" key="8">
    <source>
        <dbReference type="Pfam" id="PF03772"/>
    </source>
</evidence>
<feature type="transmembrane region" description="Helical" evidence="7">
    <location>
        <begin position="220"/>
        <end position="240"/>
    </location>
</feature>
<feature type="compositionally biased region" description="Low complexity" evidence="6">
    <location>
        <begin position="757"/>
        <end position="770"/>
    </location>
</feature>
<keyword evidence="5 7" id="KW-0472">Membrane</keyword>
<evidence type="ECO:0000259" key="9">
    <source>
        <dbReference type="Pfam" id="PF13567"/>
    </source>
</evidence>
<dbReference type="InterPro" id="IPR052159">
    <property type="entry name" value="Competence_DNA_uptake"/>
</dbReference>
<evidence type="ECO:0000313" key="10">
    <source>
        <dbReference type="EMBL" id="XBO41399.1"/>
    </source>
</evidence>
<feature type="domain" description="ComEC/Rec2-related protein" evidence="8">
    <location>
        <begin position="280"/>
        <end position="582"/>
    </location>
</feature>
<feature type="region of interest" description="Disordered" evidence="6">
    <location>
        <begin position="733"/>
        <end position="938"/>
    </location>
</feature>
<keyword evidence="2" id="KW-1003">Cell membrane</keyword>
<feature type="compositionally biased region" description="Low complexity" evidence="6">
    <location>
        <begin position="814"/>
        <end position="828"/>
    </location>
</feature>
<feature type="transmembrane region" description="Helical" evidence="7">
    <location>
        <begin position="502"/>
        <end position="525"/>
    </location>
</feature>
<gene>
    <name evidence="10" type="ORF">ABEG18_11780</name>
</gene>
<evidence type="ECO:0000256" key="7">
    <source>
        <dbReference type="SAM" id="Phobius"/>
    </source>
</evidence>
<dbReference type="EMBL" id="CP157484">
    <property type="protein sequence ID" value="XBO41399.1"/>
    <property type="molecule type" value="Genomic_DNA"/>
</dbReference>
<reference evidence="10" key="1">
    <citation type="submission" date="2024-05" db="EMBL/GenBank/DDBJ databases">
        <authorList>
            <person name="Kim S."/>
            <person name="Heo J."/>
            <person name="Choi H."/>
            <person name="Choi Y."/>
            <person name="Kwon S.-W."/>
            <person name="Kim Y."/>
        </authorList>
    </citation>
    <scope>NUCLEOTIDE SEQUENCE</scope>
    <source>
        <strain evidence="10">KACC 23698</strain>
    </source>
</reference>
<dbReference type="Pfam" id="PF03772">
    <property type="entry name" value="Competence"/>
    <property type="match status" value="1"/>
</dbReference>
<feature type="transmembrane region" description="Helical" evidence="7">
    <location>
        <begin position="468"/>
        <end position="490"/>
    </location>
</feature>
<feature type="transmembrane region" description="Helical" evidence="7">
    <location>
        <begin position="108"/>
        <end position="127"/>
    </location>
</feature>
<evidence type="ECO:0000256" key="6">
    <source>
        <dbReference type="SAM" id="MobiDB-lite"/>
    </source>
</evidence>
<feature type="transmembrane region" description="Helical" evidence="7">
    <location>
        <begin position="84"/>
        <end position="101"/>
    </location>
</feature>
<feature type="domain" description="DUF4131" evidence="9">
    <location>
        <begin position="82"/>
        <end position="235"/>
    </location>
</feature>
<dbReference type="Pfam" id="PF13567">
    <property type="entry name" value="DUF4131"/>
    <property type="match status" value="1"/>
</dbReference>
<keyword evidence="4 7" id="KW-1133">Transmembrane helix</keyword>
<evidence type="ECO:0000256" key="2">
    <source>
        <dbReference type="ARBA" id="ARBA00022475"/>
    </source>
</evidence>
<dbReference type="PANTHER" id="PTHR30619">
    <property type="entry name" value="DNA INTERNALIZATION/COMPETENCE PROTEIN COMEC/REC2"/>
    <property type="match status" value="1"/>
</dbReference>
<organism evidence="10">
    <name type="scientific">Alsobacter sp. KACC 23698</name>
    <dbReference type="NCBI Taxonomy" id="3149229"/>
    <lineage>
        <taxon>Bacteria</taxon>
        <taxon>Pseudomonadati</taxon>
        <taxon>Pseudomonadota</taxon>
        <taxon>Alphaproteobacteria</taxon>
        <taxon>Hyphomicrobiales</taxon>
        <taxon>Alsobacteraceae</taxon>
        <taxon>Alsobacter</taxon>
    </lineage>
</organism>
<dbReference type="NCBIfam" id="TIGR00360">
    <property type="entry name" value="ComEC_N-term"/>
    <property type="match status" value="1"/>
</dbReference>
<feature type="compositionally biased region" description="Acidic residues" evidence="6">
    <location>
        <begin position="923"/>
        <end position="938"/>
    </location>
</feature>
<feature type="transmembrane region" description="Helical" evidence="7">
    <location>
        <begin position="559"/>
        <end position="577"/>
    </location>
</feature>
<feature type="transmembrane region" description="Helical" evidence="7">
    <location>
        <begin position="60"/>
        <end position="78"/>
    </location>
</feature>
<feature type="transmembrane region" description="Helical" evidence="7">
    <location>
        <begin position="392"/>
        <end position="424"/>
    </location>
</feature>
<sequence length="938" mass="96590">MERGRSPAGRATAIAAGAGGVLAGLRPDGRSLPTWLMELGASFGAALRRLFRREIEERRLFLWLPVAVGVGVLAYFAAEQEPSWWAPALGLVVASSGALAARARSRPAFIACVAAAAIFAGFLAATLRTLAMAAPVLDRVRVAKLTGTVEAVENRISGGRLMIRPSGIEGMDASAIPYRVRLTTPNRPTARAGDVITATARLLPPPEPSRPGGYNFARDAYFGAIGAVGSLSGAIAIVPAPPDLPWDLRLLAAVDRARNAMTERIATAIGGAAGGVAAALVTGKRGLIPEEVNDHLRAAGIYHVVSISGLHLVLAAGMVFWLVRAGLALWPAVALRRPIKKWAAGCAMVAGAGYTVFAGGDVATVRSLVMTLVLLGAMLVDRPALSMRNLALAALLILAIEPESVLAPGFQMSFAAVAALIAVFERPGHGGVDPEAGSFTSLGLPQASPKAPPSGWIGRAVAGAKHHLVGTVLSTLVAEAATGAYGLFHFQRFTPFGLFGNAMTLPLVSLIVMPAALLGAIAYPFGLDGPIWQIMGLGVEGMLRISARIHAWSGSTQAVKAFGAGAVLLLTASLLWLTLWRTALRWLGVPLGLAGVLLAAQSRAPDVVMARDGRALAVRGPEGRMVIVGRQAGSFVTEQWLRADGDARNTGDLSLGAGASCDPLGCVVRMADGKALSQVLSAAAFAEDCDRAAIIVTPLAAPAWCDRPLVLDRTRLAALGAVALVREGEGLRIESERSPQRDRPWIPRPAAPREPSAKALEAAAARARAAQGGTPSLGEEDDEAAASAAPMAPVPATPAPRAPASAPGQTVRTPPAAAAPAAEDGAAPTQEARPVESPPPRKKKKKSKASTPPSAPAPEEPRSASGSAEPADAAQADVAPVEAKPSQGPQSPSPEAGKARASRTPAPDPLTKPPAAIRPALSPEDDVDPDPDPLDGRK</sequence>
<dbReference type="InterPro" id="IPR004477">
    <property type="entry name" value="ComEC_N"/>
</dbReference>
<keyword evidence="3 7" id="KW-0812">Transmembrane</keyword>
<evidence type="ECO:0000256" key="4">
    <source>
        <dbReference type="ARBA" id="ARBA00022989"/>
    </source>
</evidence>
<evidence type="ECO:0000256" key="5">
    <source>
        <dbReference type="ARBA" id="ARBA00023136"/>
    </source>
</evidence>
<dbReference type="RefSeq" id="WP_406858253.1">
    <property type="nucleotide sequence ID" value="NZ_CP157484.1"/>
</dbReference>
<feature type="compositionally biased region" description="Basic and acidic residues" evidence="6">
    <location>
        <begin position="733"/>
        <end position="745"/>
    </location>
</feature>
<dbReference type="PANTHER" id="PTHR30619:SF1">
    <property type="entry name" value="RECOMBINATION PROTEIN 2"/>
    <property type="match status" value="1"/>
</dbReference>
<evidence type="ECO:0000256" key="3">
    <source>
        <dbReference type="ARBA" id="ARBA00022692"/>
    </source>
</evidence>
<comment type="subcellular location">
    <subcellularLocation>
        <location evidence="1">Cell membrane</location>
        <topology evidence="1">Multi-pass membrane protein</topology>
    </subcellularLocation>
</comment>
<dbReference type="InterPro" id="IPR025405">
    <property type="entry name" value="DUF4131"/>
</dbReference>
<feature type="transmembrane region" description="Helical" evidence="7">
    <location>
        <begin position="261"/>
        <end position="281"/>
    </location>
</feature>
<feature type="transmembrane region" description="Helical" evidence="7">
    <location>
        <begin position="339"/>
        <end position="357"/>
    </location>
</feature>